<feature type="compositionally biased region" description="Polar residues" evidence="1">
    <location>
        <begin position="67"/>
        <end position="77"/>
    </location>
</feature>
<name>A0A1W6NWV0_9RHOB</name>
<proteinExistence type="predicted"/>
<keyword evidence="2" id="KW-0732">Signal</keyword>
<dbReference type="GO" id="GO:0004812">
    <property type="term" value="F:aminoacyl-tRNA ligase activity"/>
    <property type="evidence" value="ECO:0007669"/>
    <property type="project" value="UniProtKB-KW"/>
</dbReference>
<sequence length="211" mass="22309">MIAAALVTVFAASSGALAQTPTDGVPLPVARGAEVPATPAPPAENVAPPAPPPTPAAGPAAPAPRSNEPTLGPSTNLPIPRYVSLKSNEVNVRRGPSSSHRVDWVYNRAGLPVQIVGEYEHWRRIIDRDGEGGWVHYALLSGNRTVIVQSDLLPVLAQPEPNAPVVAEFESGVIANLDECRPDWCRIAASGYRGWAPKSALWGVDADEIRN</sequence>
<dbReference type="EMBL" id="CP019937">
    <property type="protein sequence ID" value="ARO13633.1"/>
    <property type="molecule type" value="Genomic_DNA"/>
</dbReference>
<dbReference type="KEGG" id="kro:BVG79_00273"/>
<dbReference type="Gene3D" id="2.30.30.40">
    <property type="entry name" value="SH3 Domains"/>
    <property type="match status" value="1"/>
</dbReference>
<dbReference type="Pfam" id="PF06347">
    <property type="entry name" value="SH3_4"/>
    <property type="match status" value="2"/>
</dbReference>
<dbReference type="STRING" id="92947.BVG79_00273"/>
<organism evidence="3 4">
    <name type="scientific">Ketogulonicigenium robustum</name>
    <dbReference type="NCBI Taxonomy" id="92947"/>
    <lineage>
        <taxon>Bacteria</taxon>
        <taxon>Pseudomonadati</taxon>
        <taxon>Pseudomonadota</taxon>
        <taxon>Alphaproteobacteria</taxon>
        <taxon>Rhodobacterales</taxon>
        <taxon>Roseobacteraceae</taxon>
        <taxon>Ketogulonicigenium</taxon>
    </lineage>
</organism>
<reference evidence="3 4" key="1">
    <citation type="submission" date="2017-02" db="EMBL/GenBank/DDBJ databases">
        <title>Ketogulonicigenium robustum SPU B003 Genome sequencing and assembly.</title>
        <authorList>
            <person name="Li Y."/>
            <person name="Liu L."/>
            <person name="Wang C."/>
            <person name="Zhang M."/>
            <person name="Zhang T."/>
            <person name="Zhang Y."/>
        </authorList>
    </citation>
    <scope>NUCLEOTIDE SEQUENCE [LARGE SCALE GENOMIC DNA]</scope>
    <source>
        <strain evidence="3 4">SPU_B003</strain>
    </source>
</reference>
<evidence type="ECO:0000313" key="4">
    <source>
        <dbReference type="Proteomes" id="UP000242447"/>
    </source>
</evidence>
<evidence type="ECO:0000256" key="2">
    <source>
        <dbReference type="SAM" id="SignalP"/>
    </source>
</evidence>
<evidence type="ECO:0000313" key="3">
    <source>
        <dbReference type="EMBL" id="ARO13633.1"/>
    </source>
</evidence>
<dbReference type="InterPro" id="IPR010466">
    <property type="entry name" value="DUF1058"/>
</dbReference>
<dbReference type="Proteomes" id="UP000242447">
    <property type="component" value="Chromosome"/>
</dbReference>
<protein>
    <submittedName>
        <fullName evidence="3">Aspartyl-tRNA synthetase</fullName>
    </submittedName>
</protein>
<accession>A0A1W6NWV0</accession>
<keyword evidence="3" id="KW-0030">Aminoacyl-tRNA synthetase</keyword>
<feature type="region of interest" description="Disordered" evidence="1">
    <location>
        <begin position="28"/>
        <end position="80"/>
    </location>
</feature>
<dbReference type="AlphaFoldDB" id="A0A1W6NWV0"/>
<keyword evidence="4" id="KW-1185">Reference proteome</keyword>
<feature type="chain" id="PRO_5012868264" evidence="2">
    <location>
        <begin position="19"/>
        <end position="211"/>
    </location>
</feature>
<keyword evidence="3" id="KW-0436">Ligase</keyword>
<feature type="signal peptide" evidence="2">
    <location>
        <begin position="1"/>
        <end position="18"/>
    </location>
</feature>
<gene>
    <name evidence="3" type="ORF">BVG79_00273</name>
</gene>
<evidence type="ECO:0000256" key="1">
    <source>
        <dbReference type="SAM" id="MobiDB-lite"/>
    </source>
</evidence>
<feature type="compositionally biased region" description="Pro residues" evidence="1">
    <location>
        <begin position="38"/>
        <end position="56"/>
    </location>
</feature>